<keyword evidence="2" id="KW-1185">Reference proteome</keyword>
<name>A0ABR0ADT7_9CRUS</name>
<accession>A0ABR0ADT7</accession>
<reference evidence="1 2" key="1">
    <citation type="journal article" date="2023" name="Nucleic Acids Res.">
        <title>The hologenome of Daphnia magna reveals possible DNA methylation and microbiome-mediated evolution of the host genome.</title>
        <authorList>
            <person name="Chaturvedi A."/>
            <person name="Li X."/>
            <person name="Dhandapani V."/>
            <person name="Marshall H."/>
            <person name="Kissane S."/>
            <person name="Cuenca-Cambronero M."/>
            <person name="Asole G."/>
            <person name="Calvet F."/>
            <person name="Ruiz-Romero M."/>
            <person name="Marangio P."/>
            <person name="Guigo R."/>
            <person name="Rago D."/>
            <person name="Mirbahai L."/>
            <person name="Eastwood N."/>
            <person name="Colbourne J.K."/>
            <person name="Zhou J."/>
            <person name="Mallon E."/>
            <person name="Orsini L."/>
        </authorList>
    </citation>
    <scope>NUCLEOTIDE SEQUENCE [LARGE SCALE GENOMIC DNA]</scope>
    <source>
        <strain evidence="1">LRV0_1</strain>
    </source>
</reference>
<proteinExistence type="predicted"/>
<dbReference type="EMBL" id="JAOYFB010000037">
    <property type="protein sequence ID" value="KAK4023155.1"/>
    <property type="molecule type" value="Genomic_DNA"/>
</dbReference>
<gene>
    <name evidence="1" type="ORF">OUZ56_008584</name>
</gene>
<organism evidence="1 2">
    <name type="scientific">Daphnia magna</name>
    <dbReference type="NCBI Taxonomy" id="35525"/>
    <lineage>
        <taxon>Eukaryota</taxon>
        <taxon>Metazoa</taxon>
        <taxon>Ecdysozoa</taxon>
        <taxon>Arthropoda</taxon>
        <taxon>Crustacea</taxon>
        <taxon>Branchiopoda</taxon>
        <taxon>Diplostraca</taxon>
        <taxon>Cladocera</taxon>
        <taxon>Anomopoda</taxon>
        <taxon>Daphniidae</taxon>
        <taxon>Daphnia</taxon>
    </lineage>
</organism>
<evidence type="ECO:0000313" key="2">
    <source>
        <dbReference type="Proteomes" id="UP001234178"/>
    </source>
</evidence>
<evidence type="ECO:0000313" key="1">
    <source>
        <dbReference type="EMBL" id="KAK4023155.1"/>
    </source>
</evidence>
<protein>
    <submittedName>
        <fullName evidence="1">Uncharacterized protein</fullName>
    </submittedName>
</protein>
<dbReference type="Proteomes" id="UP001234178">
    <property type="component" value="Unassembled WGS sequence"/>
</dbReference>
<comment type="caution">
    <text evidence="1">The sequence shown here is derived from an EMBL/GenBank/DDBJ whole genome shotgun (WGS) entry which is preliminary data.</text>
</comment>
<sequence>MKPLNGLFYSLILEKLERQKSNDRRLSKLKGIRPVQDRAIENGSLCWYERDQQQPRLKIDDAASLFLLDYPSPCLWSVDVIDSVTLRTRLTASGLREREIMIPDEEGKIQLFEGMSTGNWKNCF</sequence>